<keyword evidence="24" id="KW-1185">Reference proteome</keyword>
<evidence type="ECO:0000259" key="22">
    <source>
        <dbReference type="Pfam" id="PF21238"/>
    </source>
</evidence>
<dbReference type="GO" id="GO:0005634">
    <property type="term" value="C:nucleus"/>
    <property type="evidence" value="ECO:0007669"/>
    <property type="project" value="UniProtKB-SubCell"/>
</dbReference>
<dbReference type="FunFam" id="3.30.70.2510:FF:000001">
    <property type="entry name" value="tRNA pseudouridine synthase Pus10"/>
    <property type="match status" value="1"/>
</dbReference>
<dbReference type="Pfam" id="PF21238">
    <property type="entry name" value="Pus10_C"/>
    <property type="match status" value="1"/>
</dbReference>
<name>A0A8C1Q719_CYPCA</name>
<evidence type="ECO:0000313" key="23">
    <source>
        <dbReference type="Ensembl" id="ENSCCRP00010019546.1"/>
    </source>
</evidence>
<dbReference type="NCBIfam" id="TIGR01213">
    <property type="entry name" value="pseudo_Pus10arc"/>
    <property type="match status" value="1"/>
</dbReference>
<dbReference type="Proteomes" id="UP000694427">
    <property type="component" value="Unplaced"/>
</dbReference>
<evidence type="ECO:0000256" key="20">
    <source>
        <dbReference type="SAM" id="MobiDB-lite"/>
    </source>
</evidence>
<reference evidence="23" key="2">
    <citation type="submission" date="2025-09" db="UniProtKB">
        <authorList>
            <consortium name="Ensembl"/>
        </authorList>
    </citation>
    <scope>IDENTIFICATION</scope>
</reference>
<evidence type="ECO:0000256" key="19">
    <source>
        <dbReference type="ARBA" id="ARBA00083669"/>
    </source>
</evidence>
<keyword evidence="7" id="KW-0819">tRNA processing</keyword>
<dbReference type="InterPro" id="IPR039894">
    <property type="entry name" value="Pus10-like"/>
</dbReference>
<evidence type="ECO:0000256" key="18">
    <source>
        <dbReference type="ARBA" id="ARBA00079393"/>
    </source>
</evidence>
<evidence type="ECO:0000256" key="14">
    <source>
        <dbReference type="ARBA" id="ARBA00051710"/>
    </source>
</evidence>
<evidence type="ECO:0000256" key="13">
    <source>
        <dbReference type="ARBA" id="ARBA00023242"/>
    </source>
</evidence>
<feature type="domain" description="Pus10 N-terminal eukaryotes" evidence="21">
    <location>
        <begin position="95"/>
        <end position="280"/>
    </location>
</feature>
<dbReference type="InterPro" id="IPR048742">
    <property type="entry name" value="Pus10_N_euk"/>
</dbReference>
<proteinExistence type="inferred from homology"/>
<keyword evidence="6" id="KW-0963">Cytoplasm</keyword>
<evidence type="ECO:0000256" key="8">
    <source>
        <dbReference type="ARBA" id="ARBA00022723"/>
    </source>
</evidence>
<evidence type="ECO:0000313" key="24">
    <source>
        <dbReference type="Proteomes" id="UP000694427"/>
    </source>
</evidence>
<dbReference type="InterPro" id="IPR020103">
    <property type="entry name" value="PsdUridine_synth_cat_dom_sf"/>
</dbReference>
<keyword evidence="10" id="KW-0175">Coiled coil</keyword>
<accession>A0A8C1Q719</accession>
<dbReference type="PANTHER" id="PTHR21568:SF0">
    <property type="entry name" value="TRNA PSEUDOURIDINE SYNTHASE PUS10"/>
    <property type="match status" value="1"/>
</dbReference>
<keyword evidence="12" id="KW-0413">Isomerase</keyword>
<evidence type="ECO:0000256" key="11">
    <source>
        <dbReference type="ARBA" id="ARBA00023128"/>
    </source>
</evidence>
<dbReference type="GO" id="GO:0005739">
    <property type="term" value="C:mitochondrion"/>
    <property type="evidence" value="ECO:0007669"/>
    <property type="project" value="UniProtKB-SubCell"/>
</dbReference>
<dbReference type="Gene3D" id="3.30.70.3190">
    <property type="match status" value="1"/>
</dbReference>
<dbReference type="PANTHER" id="PTHR21568">
    <property type="entry name" value="TRNA PSEUDOURIDINE SYNTHASE PUS10"/>
    <property type="match status" value="1"/>
</dbReference>
<evidence type="ECO:0000256" key="9">
    <source>
        <dbReference type="ARBA" id="ARBA00022833"/>
    </source>
</evidence>
<dbReference type="GO" id="GO:0031119">
    <property type="term" value="P:tRNA pseudouridine synthesis"/>
    <property type="evidence" value="ECO:0007669"/>
    <property type="project" value="UniProtKB-ARBA"/>
</dbReference>
<feature type="domain" description="Pus10-like C-terminal" evidence="22">
    <location>
        <begin position="286"/>
        <end position="517"/>
    </location>
</feature>
<dbReference type="FunFam" id="3.30.70.3190:FF:000001">
    <property type="entry name" value="tRNA pseudouridine synthase Pus10"/>
    <property type="match status" value="1"/>
</dbReference>
<evidence type="ECO:0000256" key="7">
    <source>
        <dbReference type="ARBA" id="ARBA00022694"/>
    </source>
</evidence>
<evidence type="ECO:0000256" key="4">
    <source>
        <dbReference type="ARBA" id="ARBA00009652"/>
    </source>
</evidence>
<keyword evidence="8" id="KW-0479">Metal-binding</keyword>
<feature type="region of interest" description="Disordered" evidence="20">
    <location>
        <begin position="56"/>
        <end position="77"/>
    </location>
</feature>
<comment type="catalytic activity">
    <reaction evidence="15">
        <text>uridine(54) in tRNA = pseudouridine(54) in tRNA</text>
        <dbReference type="Rhea" id="RHEA:57876"/>
        <dbReference type="Rhea" id="RHEA-COMP:10193"/>
        <dbReference type="Rhea" id="RHEA-COMP:14141"/>
        <dbReference type="ChEBI" id="CHEBI:65314"/>
        <dbReference type="ChEBI" id="CHEBI:65315"/>
    </reaction>
    <physiologicalReaction direction="left-to-right" evidence="15">
        <dbReference type="Rhea" id="RHEA:57877"/>
    </physiologicalReaction>
</comment>
<dbReference type="Pfam" id="PF21237">
    <property type="entry name" value="Pus10_N_euk"/>
    <property type="match status" value="1"/>
</dbReference>
<keyword evidence="9" id="KW-0862">Zinc</keyword>
<protein>
    <recommendedName>
        <fullName evidence="16">tRNA pseudouridine synthase Pus10</fullName>
        <ecNumber evidence="5">5.4.99.25</ecNumber>
    </recommendedName>
    <alternativeName>
        <fullName evidence="19">tRNA pseudouridine 55 synthase</fullName>
    </alternativeName>
    <alternativeName>
        <fullName evidence="17">tRNA pseudouridylate synthase</fullName>
    </alternativeName>
    <alternativeName>
        <fullName evidence="18">tRNA-uridine isomerase</fullName>
    </alternativeName>
</protein>
<evidence type="ECO:0000256" key="17">
    <source>
        <dbReference type="ARBA" id="ARBA00075270"/>
    </source>
</evidence>
<evidence type="ECO:0000256" key="5">
    <source>
        <dbReference type="ARBA" id="ARBA00012787"/>
    </source>
</evidence>
<evidence type="ECO:0000256" key="16">
    <source>
        <dbReference type="ARBA" id="ARBA00069883"/>
    </source>
</evidence>
<dbReference type="Gene3D" id="1.10.10.2050">
    <property type="match status" value="1"/>
</dbReference>
<dbReference type="AlphaFoldDB" id="A0A8C1Q719"/>
<dbReference type="SUPFAM" id="SSF55120">
    <property type="entry name" value="Pseudouridine synthase"/>
    <property type="match status" value="1"/>
</dbReference>
<comment type="similarity">
    <text evidence="4">Belongs to the pseudouridine synthase Pus10 family.</text>
</comment>
<comment type="catalytic activity">
    <reaction evidence="14">
        <text>uridine(55) in tRNA = pseudouridine(55) in tRNA</text>
        <dbReference type="Rhea" id="RHEA:42532"/>
        <dbReference type="Rhea" id="RHEA-COMP:10101"/>
        <dbReference type="Rhea" id="RHEA-COMP:10102"/>
        <dbReference type="ChEBI" id="CHEBI:65314"/>
        <dbReference type="ChEBI" id="CHEBI:65315"/>
        <dbReference type="EC" id="5.4.99.25"/>
    </reaction>
    <physiologicalReaction direction="left-to-right" evidence="14">
        <dbReference type="Rhea" id="RHEA:42533"/>
    </physiologicalReaction>
</comment>
<evidence type="ECO:0000256" key="1">
    <source>
        <dbReference type="ARBA" id="ARBA00004123"/>
    </source>
</evidence>
<dbReference type="FunFam" id="1.10.10.2050:FF:000001">
    <property type="entry name" value="putative tRNA pseudouridine synthase Pus10"/>
    <property type="match status" value="1"/>
</dbReference>
<reference evidence="23" key="1">
    <citation type="submission" date="2025-08" db="UniProtKB">
        <authorList>
            <consortium name="Ensembl"/>
        </authorList>
    </citation>
    <scope>IDENTIFICATION</scope>
</reference>
<evidence type="ECO:0000256" key="3">
    <source>
        <dbReference type="ARBA" id="ARBA00004496"/>
    </source>
</evidence>
<evidence type="ECO:0000256" key="15">
    <source>
        <dbReference type="ARBA" id="ARBA00052161"/>
    </source>
</evidence>
<dbReference type="Gene3D" id="3.30.70.2510">
    <property type="match status" value="1"/>
</dbReference>
<sequence length="526" mass="59545">MLSLKEKDRPIVRKLLCAGCCVRCVLRFCCVGTSSAYRRSYQDLHKELLAFISEENSPQSHDASGEEKSSDAPPNKRMRIDEDSVTAAQTDSDICPVCLGVLQDFCDPSFAEQVSDAVKKQQYEFDSLVLTVSLPAQLSVREHSCWLHVKKEVREKSMCLGKDDVIQVKDAFKWAVQGKIGQELGAAVVANSTYLSRLFQTHQKQSGMFSHVVLPVFKIKSDRFEYESSVAVFLSVSQSVFTRMAVVKALEKISEEKFSRHYPCPPKKANTRCTALDTTCLHTSVFIAGRYNKFSRELPQTPWVIDGERRMDGSVEELIAAPLLSSFRADGFNFSSSGREDVDVRTLGNGRPFAVELLNPHRAKFNRAEIKQLQETINQSSDKIRVRDLQIVTRDATSRMKEGEEEKTKTYSALIWTQKAIESPDLEFLANIKDLRIAQKTPLRVLHRRPLAVRQRLVHSMTTIYLDKHHFTLKLCTQAGTYIKEFVHGDFGRTKPNLCDLMKTDADILELDVESVDIDWPPAIPD</sequence>
<keyword evidence="13" id="KW-0539">Nucleus</keyword>
<evidence type="ECO:0000259" key="21">
    <source>
        <dbReference type="Pfam" id="PF21237"/>
    </source>
</evidence>
<evidence type="ECO:0000256" key="6">
    <source>
        <dbReference type="ARBA" id="ARBA00022490"/>
    </source>
</evidence>
<organism evidence="23 24">
    <name type="scientific">Cyprinus carpio</name>
    <name type="common">Common carp</name>
    <dbReference type="NCBI Taxonomy" id="7962"/>
    <lineage>
        <taxon>Eukaryota</taxon>
        <taxon>Metazoa</taxon>
        <taxon>Chordata</taxon>
        <taxon>Craniata</taxon>
        <taxon>Vertebrata</taxon>
        <taxon>Euteleostomi</taxon>
        <taxon>Actinopterygii</taxon>
        <taxon>Neopterygii</taxon>
        <taxon>Teleostei</taxon>
        <taxon>Ostariophysi</taxon>
        <taxon>Cypriniformes</taxon>
        <taxon>Cyprinidae</taxon>
        <taxon>Cyprininae</taxon>
        <taxon>Cyprinus</taxon>
    </lineage>
</organism>
<comment type="subcellular location">
    <subcellularLocation>
        <location evidence="3">Cytoplasm</location>
    </subcellularLocation>
    <subcellularLocation>
        <location evidence="2">Mitochondrion</location>
    </subcellularLocation>
    <subcellularLocation>
        <location evidence="1">Nucleus</location>
    </subcellularLocation>
</comment>
<dbReference type="Ensembl" id="ENSCCRT00010021422.1">
    <property type="protein sequence ID" value="ENSCCRP00010019546.1"/>
    <property type="gene ID" value="ENSCCRG00010008478.1"/>
</dbReference>
<evidence type="ECO:0000256" key="12">
    <source>
        <dbReference type="ARBA" id="ARBA00023235"/>
    </source>
</evidence>
<dbReference type="GO" id="GO:0046872">
    <property type="term" value="F:metal ion binding"/>
    <property type="evidence" value="ECO:0007669"/>
    <property type="project" value="UniProtKB-KW"/>
</dbReference>
<dbReference type="InterPro" id="IPR048741">
    <property type="entry name" value="Pus10-like_C"/>
</dbReference>
<evidence type="ECO:0000256" key="2">
    <source>
        <dbReference type="ARBA" id="ARBA00004173"/>
    </source>
</evidence>
<keyword evidence="11" id="KW-0496">Mitochondrion</keyword>
<dbReference type="GO" id="GO:0160148">
    <property type="term" value="F:tRNA pseudouridine(55) synthase activity"/>
    <property type="evidence" value="ECO:0007669"/>
    <property type="project" value="UniProtKB-EC"/>
</dbReference>
<dbReference type="GO" id="GO:0003723">
    <property type="term" value="F:RNA binding"/>
    <property type="evidence" value="ECO:0007669"/>
    <property type="project" value="InterPro"/>
</dbReference>
<dbReference type="EC" id="5.4.99.25" evidence="5"/>
<evidence type="ECO:0000256" key="10">
    <source>
        <dbReference type="ARBA" id="ARBA00023054"/>
    </source>
</evidence>